<protein>
    <recommendedName>
        <fullName evidence="7">TLDc domain-containing protein</fullName>
    </recommendedName>
</protein>
<comment type="caution">
    <text evidence="8">The sequence shown here is derived from an EMBL/GenBank/DDBJ whole genome shotgun (WGS) entry which is preliminary data.</text>
</comment>
<evidence type="ECO:0000256" key="4">
    <source>
        <dbReference type="ARBA" id="ARBA00023136"/>
    </source>
</evidence>
<dbReference type="Pfam" id="PF00566">
    <property type="entry name" value="RabGAP-TBC"/>
    <property type="match status" value="1"/>
</dbReference>
<evidence type="ECO:0000256" key="5">
    <source>
        <dbReference type="ARBA" id="ARBA00023329"/>
    </source>
</evidence>
<evidence type="ECO:0000313" key="8">
    <source>
        <dbReference type="EMBL" id="KAK2164197.1"/>
    </source>
</evidence>
<keyword evidence="9" id="KW-1185">Reference proteome</keyword>
<dbReference type="SMART" id="SM00584">
    <property type="entry name" value="TLDc"/>
    <property type="match status" value="1"/>
</dbReference>
<dbReference type="PROSITE" id="PS51886">
    <property type="entry name" value="TLDC"/>
    <property type="match status" value="1"/>
</dbReference>
<dbReference type="Gene3D" id="1.10.472.80">
    <property type="entry name" value="Ypt/Rab-GAP domain of gyp1p, domain 3"/>
    <property type="match status" value="1"/>
</dbReference>
<dbReference type="GO" id="GO:0045202">
    <property type="term" value="C:synapse"/>
    <property type="evidence" value="ECO:0007669"/>
    <property type="project" value="UniProtKB-SubCell"/>
</dbReference>
<keyword evidence="4" id="KW-0472">Membrane</keyword>
<evidence type="ECO:0000259" key="7">
    <source>
        <dbReference type="PROSITE" id="PS51886"/>
    </source>
</evidence>
<evidence type="ECO:0000256" key="2">
    <source>
        <dbReference type="ARBA" id="ARBA00004184"/>
    </source>
</evidence>
<dbReference type="PANTHER" id="PTHR23354:SF122">
    <property type="entry name" value="GTPASE-ACTIVATING PROTEIN SKYWALKER"/>
    <property type="match status" value="1"/>
</dbReference>
<sequence length="543" mass="61007">MSGALDGLKKSDSGGSISNGLDLGHTPFTSHVDRGFFSSMPISCSTPNLPSSSDVDAVLETASRDKIKLFLRTSHWPPNHEVRSSLWRKLCESVRECRGNIYKETLKDTFGSDETEHVMSLPQFVDPSYMHSYHLAAGGTHVTKKVVCVIGSTCPDVIFSPTIYGLTSLLLHYQTEEQTYNCIYGIVRDKQVNLPQTKTAFEATKFILKDLARKYAKPMCQYMLCSGLQIEGIPQGWIWWIFHDLPFEYLVRVIDCFLLEGCKVLYRAALAILILYHRHVVRGAEHKVDSDLARSISQFCEDIPVGVDEFFKVMFGLRGLSRKMLQSLTIKKEMYVKSLRRSATLPQSIPQSVSCDTLNLMVAPSVAAPTAAAPIDMQELQDIGSTLVTPEQRGCRPRARSLGFTPFTNFRSVVLTTKDWQEIWDWLPTRITLQQPELIYTTAEHGTSLNTFYSRVDGEEPSLLLIKTTRNEILGAYCSIDWSVRKDQQKDLSYFGTGETFVFTLAPERTQYPWVGVSLGAQTRTTAHMFMAANKKMLLIGGG</sequence>
<accession>A0AAD9NBI3</accession>
<feature type="domain" description="TLDc" evidence="7">
    <location>
        <begin position="413"/>
        <end position="543"/>
    </location>
</feature>
<evidence type="ECO:0000256" key="6">
    <source>
        <dbReference type="ARBA" id="ARBA00034103"/>
    </source>
</evidence>
<organism evidence="8 9">
    <name type="scientific">Ridgeia piscesae</name>
    <name type="common">Tubeworm</name>
    <dbReference type="NCBI Taxonomy" id="27915"/>
    <lineage>
        <taxon>Eukaryota</taxon>
        <taxon>Metazoa</taxon>
        <taxon>Spiralia</taxon>
        <taxon>Lophotrochozoa</taxon>
        <taxon>Annelida</taxon>
        <taxon>Polychaeta</taxon>
        <taxon>Sedentaria</taxon>
        <taxon>Canalipalpata</taxon>
        <taxon>Sabellida</taxon>
        <taxon>Siboglinidae</taxon>
        <taxon>Ridgeia</taxon>
    </lineage>
</organism>
<gene>
    <name evidence="8" type="ORF">NP493_1427g00007</name>
</gene>
<dbReference type="GO" id="GO:0030659">
    <property type="term" value="C:cytoplasmic vesicle membrane"/>
    <property type="evidence" value="ECO:0007669"/>
    <property type="project" value="UniProtKB-SubCell"/>
</dbReference>
<dbReference type="EMBL" id="JAODUO010001427">
    <property type="protein sequence ID" value="KAK2164197.1"/>
    <property type="molecule type" value="Genomic_DNA"/>
</dbReference>
<dbReference type="PANTHER" id="PTHR23354">
    <property type="entry name" value="NUCLEOLAR PROTEIN 7/ESTROGEN RECEPTOR COACTIVATOR-RELATED"/>
    <property type="match status" value="1"/>
</dbReference>
<dbReference type="GO" id="GO:0012505">
    <property type="term" value="C:endomembrane system"/>
    <property type="evidence" value="ECO:0007669"/>
    <property type="project" value="UniProtKB-SubCell"/>
</dbReference>
<dbReference type="InterPro" id="IPR035969">
    <property type="entry name" value="Rab-GAP_TBC_sf"/>
</dbReference>
<evidence type="ECO:0000256" key="1">
    <source>
        <dbReference type="ARBA" id="ARBA00004156"/>
    </source>
</evidence>
<dbReference type="Pfam" id="PF07534">
    <property type="entry name" value="TLD"/>
    <property type="match status" value="1"/>
</dbReference>
<evidence type="ECO:0000313" key="9">
    <source>
        <dbReference type="Proteomes" id="UP001209878"/>
    </source>
</evidence>
<dbReference type="AlphaFoldDB" id="A0AAD9NBI3"/>
<name>A0AAD9NBI3_RIDPI</name>
<evidence type="ECO:0000256" key="3">
    <source>
        <dbReference type="ARBA" id="ARBA00023018"/>
    </source>
</evidence>
<keyword evidence="5" id="KW-0968">Cytoplasmic vesicle</keyword>
<dbReference type="Proteomes" id="UP001209878">
    <property type="component" value="Unassembled WGS sequence"/>
</dbReference>
<dbReference type="InterPro" id="IPR000195">
    <property type="entry name" value="Rab-GAP-TBC_dom"/>
</dbReference>
<dbReference type="InterPro" id="IPR006571">
    <property type="entry name" value="TLDc_dom"/>
</dbReference>
<reference evidence="8" key="1">
    <citation type="journal article" date="2023" name="Mol. Biol. Evol.">
        <title>Third-Generation Sequencing Reveals the Adaptive Role of the Epigenome in Three Deep-Sea Polychaetes.</title>
        <authorList>
            <person name="Perez M."/>
            <person name="Aroh O."/>
            <person name="Sun Y."/>
            <person name="Lan Y."/>
            <person name="Juniper S.K."/>
            <person name="Young C.R."/>
            <person name="Angers B."/>
            <person name="Qian P.Y."/>
        </authorList>
    </citation>
    <scope>NUCLEOTIDE SEQUENCE</scope>
    <source>
        <strain evidence="8">R07B-5</strain>
    </source>
</reference>
<comment type="subcellular location">
    <subcellularLocation>
        <location evidence="1">Cytoplasmic vesicle membrane</location>
    </subcellularLocation>
    <subcellularLocation>
        <location evidence="2">Endomembrane system</location>
        <topology evidence="2">Peripheral membrane protein</topology>
    </subcellularLocation>
    <subcellularLocation>
        <location evidence="6">Synapse</location>
    </subcellularLocation>
</comment>
<keyword evidence="3" id="KW-0770">Synapse</keyword>
<proteinExistence type="predicted"/>
<dbReference type="SUPFAM" id="SSF47923">
    <property type="entry name" value="Ypt/Rab-GAP domain of gyp1p"/>
    <property type="match status" value="1"/>
</dbReference>